<dbReference type="OrthoDB" id="2569624at2"/>
<accession>A0A554A039</accession>
<gene>
    <name evidence="10" type="ORF">FN960_08605</name>
</gene>
<dbReference type="InterPro" id="IPR038501">
    <property type="entry name" value="Spore_GerAC_C_sf"/>
</dbReference>
<protein>
    <submittedName>
        <fullName evidence="10">Ger(X)C family spore germination protein</fullName>
    </submittedName>
</protein>
<feature type="domain" description="Spore germination protein N-terminal" evidence="9">
    <location>
        <begin position="21"/>
        <end position="183"/>
    </location>
</feature>
<evidence type="ECO:0000256" key="2">
    <source>
        <dbReference type="ARBA" id="ARBA00007886"/>
    </source>
</evidence>
<dbReference type="RefSeq" id="WP_143848297.1">
    <property type="nucleotide sequence ID" value="NZ_VLXZ01000004.1"/>
</dbReference>
<evidence type="ECO:0000256" key="6">
    <source>
        <dbReference type="ARBA" id="ARBA00023139"/>
    </source>
</evidence>
<comment type="caution">
    <text evidence="10">The sequence shown here is derived from an EMBL/GenBank/DDBJ whole genome shotgun (WGS) entry which is preliminary data.</text>
</comment>
<evidence type="ECO:0000256" key="4">
    <source>
        <dbReference type="ARBA" id="ARBA00022729"/>
    </source>
</evidence>
<keyword evidence="5" id="KW-0472">Membrane</keyword>
<organism evidence="10 11">
    <name type="scientific">Alkalicoccobacillus porphyridii</name>
    <dbReference type="NCBI Taxonomy" id="2597270"/>
    <lineage>
        <taxon>Bacteria</taxon>
        <taxon>Bacillati</taxon>
        <taxon>Bacillota</taxon>
        <taxon>Bacilli</taxon>
        <taxon>Bacillales</taxon>
        <taxon>Bacillaceae</taxon>
        <taxon>Alkalicoccobacillus</taxon>
    </lineage>
</organism>
<dbReference type="InterPro" id="IPR046953">
    <property type="entry name" value="Spore_GerAC-like_C"/>
</dbReference>
<name>A0A554A039_9BACI</name>
<evidence type="ECO:0000259" key="9">
    <source>
        <dbReference type="Pfam" id="PF25198"/>
    </source>
</evidence>
<evidence type="ECO:0000256" key="1">
    <source>
        <dbReference type="ARBA" id="ARBA00004635"/>
    </source>
</evidence>
<keyword evidence="11" id="KW-1185">Reference proteome</keyword>
<dbReference type="Pfam" id="PF05504">
    <property type="entry name" value="Spore_GerAC"/>
    <property type="match status" value="1"/>
</dbReference>
<keyword evidence="6" id="KW-0564">Palmitate</keyword>
<evidence type="ECO:0000256" key="5">
    <source>
        <dbReference type="ARBA" id="ARBA00023136"/>
    </source>
</evidence>
<dbReference type="Gene3D" id="3.30.300.210">
    <property type="entry name" value="Nutrient germinant receptor protein C, domain 3"/>
    <property type="match status" value="1"/>
</dbReference>
<keyword evidence="3" id="KW-0309">Germination</keyword>
<dbReference type="InterPro" id="IPR057336">
    <property type="entry name" value="GerAC_N"/>
</dbReference>
<keyword evidence="4" id="KW-0732">Signal</keyword>
<evidence type="ECO:0000313" key="11">
    <source>
        <dbReference type="Proteomes" id="UP000318521"/>
    </source>
</evidence>
<dbReference type="NCBIfam" id="TIGR02887">
    <property type="entry name" value="spore_ger_x_C"/>
    <property type="match status" value="1"/>
</dbReference>
<keyword evidence="7" id="KW-0449">Lipoprotein</keyword>
<dbReference type="Proteomes" id="UP000318521">
    <property type="component" value="Unassembled WGS sequence"/>
</dbReference>
<sequence>MTIKRIFIGIVCMFCLTGCWDSRSIEEISLVIGVGVDISESGEYLSLGHQIIVPPSNSGDSSQNAPFKNIYTTGKTVHSAIRNLALRDHAVISDHQRVLIIRKDVLRKWTIEEVINQMIKDDRTRRSLFVFITDEPIKQVLGVSDAGEIPSNQLYDLIDNRGRSAKILPEVSLGKLSSNLQKGVSFLLQDVQIIDNRLALSGGGVIKDSMILDQELSIDDIGTLNYLTGDIEGGILSTTLEGMPLAFEILDDMNVSIKTDVKDDQVTINVDAETTGRISEDWNEDENSYTQAYNDQRQKAIEIEISKRVNHLVNKLQTDIHADVAGFSEYMRVQQPEFWKQHAAEWDDYFSNADISYSISVVIEDFGTKGSTIKMK</sequence>
<dbReference type="AlphaFoldDB" id="A0A554A039"/>
<dbReference type="GO" id="GO:0016020">
    <property type="term" value="C:membrane"/>
    <property type="evidence" value="ECO:0007669"/>
    <property type="project" value="UniProtKB-SubCell"/>
</dbReference>
<evidence type="ECO:0000256" key="3">
    <source>
        <dbReference type="ARBA" id="ARBA00022544"/>
    </source>
</evidence>
<dbReference type="PANTHER" id="PTHR35789:SF1">
    <property type="entry name" value="SPORE GERMINATION PROTEIN B3"/>
    <property type="match status" value="1"/>
</dbReference>
<feature type="domain" description="Spore germination GerAC-like C-terminal" evidence="8">
    <location>
        <begin position="201"/>
        <end position="367"/>
    </location>
</feature>
<dbReference type="Pfam" id="PF25198">
    <property type="entry name" value="Spore_GerAC_N"/>
    <property type="match status" value="1"/>
</dbReference>
<reference evidence="10 11" key="1">
    <citation type="submission" date="2019-07" db="EMBL/GenBank/DDBJ databases">
        <authorList>
            <person name="Park Y.J."/>
            <person name="Jeong S.E."/>
            <person name="Jung H.S."/>
        </authorList>
    </citation>
    <scope>NUCLEOTIDE SEQUENCE [LARGE SCALE GENOMIC DNA]</scope>
    <source>
        <strain evidence="11">P16(2019)</strain>
    </source>
</reference>
<dbReference type="InterPro" id="IPR008844">
    <property type="entry name" value="Spore_GerAC-like"/>
</dbReference>
<dbReference type="Gene3D" id="6.20.190.10">
    <property type="entry name" value="Nutrient germinant receptor protein C, domain 1"/>
    <property type="match status" value="1"/>
</dbReference>
<comment type="subcellular location">
    <subcellularLocation>
        <location evidence="1">Membrane</location>
        <topology evidence="1">Lipid-anchor</topology>
    </subcellularLocation>
</comment>
<proteinExistence type="inferred from homology"/>
<evidence type="ECO:0000313" key="10">
    <source>
        <dbReference type="EMBL" id="TSB47067.1"/>
    </source>
</evidence>
<evidence type="ECO:0000259" key="8">
    <source>
        <dbReference type="Pfam" id="PF05504"/>
    </source>
</evidence>
<dbReference type="PANTHER" id="PTHR35789">
    <property type="entry name" value="SPORE GERMINATION PROTEIN B3"/>
    <property type="match status" value="1"/>
</dbReference>
<comment type="similarity">
    <text evidence="2">Belongs to the GerABKC lipoprotein family.</text>
</comment>
<dbReference type="EMBL" id="VLXZ01000004">
    <property type="protein sequence ID" value="TSB47067.1"/>
    <property type="molecule type" value="Genomic_DNA"/>
</dbReference>
<dbReference type="GO" id="GO:0009847">
    <property type="term" value="P:spore germination"/>
    <property type="evidence" value="ECO:0007669"/>
    <property type="project" value="InterPro"/>
</dbReference>
<evidence type="ECO:0000256" key="7">
    <source>
        <dbReference type="ARBA" id="ARBA00023288"/>
    </source>
</evidence>